<gene>
    <name evidence="1" type="ORF">ANN_06002</name>
</gene>
<dbReference type="EMBL" id="JAJSOF020000011">
    <property type="protein sequence ID" value="KAJ4444211.1"/>
    <property type="molecule type" value="Genomic_DNA"/>
</dbReference>
<evidence type="ECO:0000313" key="2">
    <source>
        <dbReference type="Proteomes" id="UP001148838"/>
    </source>
</evidence>
<comment type="caution">
    <text evidence="1">The sequence shown here is derived from an EMBL/GenBank/DDBJ whole genome shotgun (WGS) entry which is preliminary data.</text>
</comment>
<evidence type="ECO:0000313" key="1">
    <source>
        <dbReference type="EMBL" id="KAJ4444211.1"/>
    </source>
</evidence>
<proteinExistence type="predicted"/>
<keyword evidence="2" id="KW-1185">Reference proteome</keyword>
<protein>
    <submittedName>
        <fullName evidence="1">Uncharacterized protein</fullName>
    </submittedName>
</protein>
<dbReference type="Proteomes" id="UP001148838">
    <property type="component" value="Unassembled WGS sequence"/>
</dbReference>
<sequence length="73" mass="8147">MAGLCEDGNEPTGFSKSHNSLVLRAVTLSYAEFTPQHRIELFCFDVSLLAVDIGYTSTYTYMPNLESGHKVSW</sequence>
<accession>A0ABQ8TE17</accession>
<reference evidence="1 2" key="1">
    <citation type="journal article" date="2022" name="Allergy">
        <title>Genome assembly and annotation of Periplaneta americana reveal a comprehensive cockroach allergen profile.</title>
        <authorList>
            <person name="Wang L."/>
            <person name="Xiong Q."/>
            <person name="Saelim N."/>
            <person name="Wang L."/>
            <person name="Nong W."/>
            <person name="Wan A.T."/>
            <person name="Shi M."/>
            <person name="Liu X."/>
            <person name="Cao Q."/>
            <person name="Hui J.H.L."/>
            <person name="Sookrung N."/>
            <person name="Leung T.F."/>
            <person name="Tungtrongchitr A."/>
            <person name="Tsui S.K.W."/>
        </authorList>
    </citation>
    <scope>NUCLEOTIDE SEQUENCE [LARGE SCALE GENOMIC DNA]</scope>
    <source>
        <strain evidence="1">PWHHKU_190912</strain>
    </source>
</reference>
<name>A0ABQ8TE17_PERAM</name>
<organism evidence="1 2">
    <name type="scientific">Periplaneta americana</name>
    <name type="common">American cockroach</name>
    <name type="synonym">Blatta americana</name>
    <dbReference type="NCBI Taxonomy" id="6978"/>
    <lineage>
        <taxon>Eukaryota</taxon>
        <taxon>Metazoa</taxon>
        <taxon>Ecdysozoa</taxon>
        <taxon>Arthropoda</taxon>
        <taxon>Hexapoda</taxon>
        <taxon>Insecta</taxon>
        <taxon>Pterygota</taxon>
        <taxon>Neoptera</taxon>
        <taxon>Polyneoptera</taxon>
        <taxon>Dictyoptera</taxon>
        <taxon>Blattodea</taxon>
        <taxon>Blattoidea</taxon>
        <taxon>Blattidae</taxon>
        <taxon>Blattinae</taxon>
        <taxon>Periplaneta</taxon>
    </lineage>
</organism>